<evidence type="ECO:0000313" key="11">
    <source>
        <dbReference type="Proteomes" id="UP000694422"/>
    </source>
</evidence>
<accession>A0A8C9P597</accession>
<comment type="function">
    <text evidence="1">Acts as a ligand for KLRK1.</text>
</comment>
<dbReference type="FunFam" id="3.30.500.10:FF:000004">
    <property type="entry name" value="Retinoic acid early-inducible protein 1-beta"/>
    <property type="match status" value="1"/>
</dbReference>
<dbReference type="Gene3D" id="3.30.500.10">
    <property type="entry name" value="MHC class I-like antigen recognition-like"/>
    <property type="match status" value="1"/>
</dbReference>
<dbReference type="Proteomes" id="UP000694422">
    <property type="component" value="Unplaced"/>
</dbReference>
<dbReference type="GO" id="GO:0006955">
    <property type="term" value="P:immune response"/>
    <property type="evidence" value="ECO:0007669"/>
    <property type="project" value="TreeGrafter"/>
</dbReference>
<proteinExistence type="inferred from homology"/>
<comment type="subcellular location">
    <subcellularLocation>
        <location evidence="2">Cell membrane</location>
        <topology evidence="2">Lipid-anchor</topology>
        <topology evidence="2">GPI-anchor</topology>
    </subcellularLocation>
</comment>
<evidence type="ECO:0000256" key="2">
    <source>
        <dbReference type="ARBA" id="ARBA00004609"/>
    </source>
</evidence>
<dbReference type="GO" id="GO:0005615">
    <property type="term" value="C:extracellular space"/>
    <property type="evidence" value="ECO:0007669"/>
    <property type="project" value="TreeGrafter"/>
</dbReference>
<dbReference type="GO" id="GO:0002486">
    <property type="term" value="P:antigen processing and presentation of endogenous peptide antigen via MHC class I via ER pathway, TAP-independent"/>
    <property type="evidence" value="ECO:0007669"/>
    <property type="project" value="TreeGrafter"/>
</dbReference>
<name>A0A8C9P597_SPEDA</name>
<keyword evidence="6" id="KW-0472">Membrane</keyword>
<evidence type="ECO:0000256" key="4">
    <source>
        <dbReference type="ARBA" id="ARBA00022622"/>
    </source>
</evidence>
<organism evidence="10 11">
    <name type="scientific">Spermophilus dauricus</name>
    <name type="common">Daurian ground squirrel</name>
    <dbReference type="NCBI Taxonomy" id="99837"/>
    <lineage>
        <taxon>Eukaryota</taxon>
        <taxon>Metazoa</taxon>
        <taxon>Chordata</taxon>
        <taxon>Craniata</taxon>
        <taxon>Vertebrata</taxon>
        <taxon>Euteleostomi</taxon>
        <taxon>Mammalia</taxon>
        <taxon>Eutheria</taxon>
        <taxon>Euarchontoglires</taxon>
        <taxon>Glires</taxon>
        <taxon>Rodentia</taxon>
        <taxon>Sciuromorpha</taxon>
        <taxon>Sciuridae</taxon>
        <taxon>Xerinae</taxon>
        <taxon>Marmotini</taxon>
        <taxon>Spermophilus</taxon>
    </lineage>
</organism>
<keyword evidence="11" id="KW-1185">Reference proteome</keyword>
<keyword evidence="4" id="KW-0449">Lipoprotein</keyword>
<reference evidence="10" key="2">
    <citation type="submission" date="2025-09" db="UniProtKB">
        <authorList>
            <consortium name="Ensembl"/>
        </authorList>
    </citation>
    <scope>IDENTIFICATION</scope>
</reference>
<dbReference type="AlphaFoldDB" id="A0A8C9P597"/>
<dbReference type="InterPro" id="IPR011162">
    <property type="entry name" value="MHC_I/II-like_Ag-recog"/>
</dbReference>
<dbReference type="GO" id="GO:0046703">
    <property type="term" value="F:natural killer cell lectin-like receptor binding"/>
    <property type="evidence" value="ECO:0007669"/>
    <property type="project" value="UniProtKB-ARBA"/>
</dbReference>
<dbReference type="PANTHER" id="PTHR16675">
    <property type="entry name" value="MHC CLASS I-RELATED"/>
    <property type="match status" value="1"/>
</dbReference>
<dbReference type="GO" id="GO:0009897">
    <property type="term" value="C:external side of plasma membrane"/>
    <property type="evidence" value="ECO:0007669"/>
    <property type="project" value="TreeGrafter"/>
</dbReference>
<dbReference type="Ensembl" id="ENSSDAT00000006497.1">
    <property type="protein sequence ID" value="ENSSDAP00000005679.1"/>
    <property type="gene ID" value="ENSSDAG00000005275.1"/>
</dbReference>
<dbReference type="Pfam" id="PF00129">
    <property type="entry name" value="MHC_I"/>
    <property type="match status" value="1"/>
</dbReference>
<evidence type="ECO:0000256" key="7">
    <source>
        <dbReference type="ARBA" id="ARBA00023157"/>
    </source>
</evidence>
<evidence type="ECO:0000256" key="5">
    <source>
        <dbReference type="ARBA" id="ARBA00022729"/>
    </source>
</evidence>
<dbReference type="InterPro" id="IPR037055">
    <property type="entry name" value="MHC_I-like_Ag-recog_sf"/>
</dbReference>
<dbReference type="PANTHER" id="PTHR16675:SF268">
    <property type="entry name" value="UL16-BINDING PROTEIN 1"/>
    <property type="match status" value="1"/>
</dbReference>
<sequence length="288" mass="32906">IYRILLPALFVCLFPNPYSPFSFTGTHSLCYDFTINSKPAPGQQWCTVQGQVDQKNFLSYDCGLNKVKSMSALGGKVNATINWEEQKTLLRDIGNTLKQKLADIKAENDMARGLNTLEGRMCCQHKSNSSWQFGFNGQMWLLFDSDNRRWREIHPGSNWMKEMWENDKEVTELLHRSSIGDCRTWIQNLKEWEAELEPTDTLPLIYILTYSCLLYLLPFLSSTIPLPSPPLPSSLSTPSTVIHFSPLYYFSLSPHFLLYVILYNPKGLLPFPSNFPSLSLSLPPLIPV</sequence>
<evidence type="ECO:0000256" key="3">
    <source>
        <dbReference type="ARBA" id="ARBA00008353"/>
    </source>
</evidence>
<dbReference type="SUPFAM" id="SSF54452">
    <property type="entry name" value="MHC antigen-recognition domain"/>
    <property type="match status" value="1"/>
</dbReference>
<dbReference type="GO" id="GO:0001916">
    <property type="term" value="P:positive regulation of T cell mediated cytotoxicity"/>
    <property type="evidence" value="ECO:0007669"/>
    <property type="project" value="TreeGrafter"/>
</dbReference>
<reference evidence="10" key="1">
    <citation type="submission" date="2025-08" db="UniProtKB">
        <authorList>
            <consortium name="Ensembl"/>
        </authorList>
    </citation>
    <scope>IDENTIFICATION</scope>
</reference>
<dbReference type="GO" id="GO:0002476">
    <property type="term" value="P:antigen processing and presentation of endogenous peptide antigen via MHC class Ib"/>
    <property type="evidence" value="ECO:0007669"/>
    <property type="project" value="TreeGrafter"/>
</dbReference>
<keyword evidence="8" id="KW-0325">Glycoprotein</keyword>
<dbReference type="InterPro" id="IPR050208">
    <property type="entry name" value="MHC_class-I_related"/>
</dbReference>
<evidence type="ECO:0000256" key="8">
    <source>
        <dbReference type="ARBA" id="ARBA00023180"/>
    </source>
</evidence>
<evidence type="ECO:0000259" key="9">
    <source>
        <dbReference type="Pfam" id="PF00129"/>
    </source>
</evidence>
<evidence type="ECO:0000256" key="1">
    <source>
        <dbReference type="ARBA" id="ARBA00002305"/>
    </source>
</evidence>
<evidence type="ECO:0000313" key="10">
    <source>
        <dbReference type="Ensembl" id="ENSSDAP00000005679.1"/>
    </source>
</evidence>
<keyword evidence="4" id="KW-0336">GPI-anchor</keyword>
<evidence type="ECO:0000256" key="6">
    <source>
        <dbReference type="ARBA" id="ARBA00023136"/>
    </source>
</evidence>
<keyword evidence="5" id="KW-0732">Signal</keyword>
<dbReference type="InterPro" id="IPR011161">
    <property type="entry name" value="MHC_I-like_Ag-recog"/>
</dbReference>
<feature type="domain" description="MHC class I-like antigen recognition-like" evidence="9">
    <location>
        <begin position="25"/>
        <end position="185"/>
    </location>
</feature>
<comment type="similarity">
    <text evidence="3">Belongs to the NKG2D ligand family.</text>
</comment>
<keyword evidence="7" id="KW-1015">Disulfide bond</keyword>
<protein>
    <recommendedName>
        <fullName evidence="9">MHC class I-like antigen recognition-like domain-containing protein</fullName>
    </recommendedName>
</protein>